<dbReference type="EMBL" id="CP029480">
    <property type="protein sequence ID" value="AWV97184.1"/>
    <property type="molecule type" value="Genomic_DNA"/>
</dbReference>
<dbReference type="OrthoDB" id="957251at2"/>
<dbReference type="AlphaFoldDB" id="A0A2Z4G7N3"/>
<dbReference type="KEGG" id="als:DJ013_02940"/>
<dbReference type="Proteomes" id="UP000249873">
    <property type="component" value="Chromosome"/>
</dbReference>
<dbReference type="PROSITE" id="PS51257">
    <property type="entry name" value="PROKAR_LIPOPROTEIN"/>
    <property type="match status" value="1"/>
</dbReference>
<evidence type="ECO:0000313" key="1">
    <source>
        <dbReference type="EMBL" id="AWV97184.1"/>
    </source>
</evidence>
<name>A0A2Z4G7N3_9BACT</name>
<sequence>MKYLAKAFVIFSFIFIASCGDKKDVEPSLSEDLGYDVEYSDETILIDDASAILAVDTVSQTYTFDATKFQKEPVNGEVILVAGEAMRKVSSVQKSGDKYIIQTADAALTDVIKNGTIAWEITPEWENVGSIRMGGRKVAGPEGITANGIEFSISSGGIDHQVRIEPTLTDGKISSCNFKMQMVKKVGGSATVAFTAEGTAKLPVQKTKIVIKDGKLETFNANNEGISSEITLSLAAAGGKSGEHSLKMPGVALSIPIRFIPTPSGPIPMPIPMSIDIGIQFVSQLTIPDIQSSATAESKLSLTADAGFEYKGTTVETSAKIGKEEITDGTFDSAANLGQPIDVQFGIAFPRVGLNIAGQEVAYVHTGFTTGSSLYWGPLCKSGYVKLLVEGGYALKVLGQTIAEEKKVFAESQKVAKSENCQ</sequence>
<keyword evidence="2" id="KW-1185">Reference proteome</keyword>
<accession>A0A2Z4G7N3</accession>
<proteinExistence type="predicted"/>
<gene>
    <name evidence="1" type="ORF">DJ013_02940</name>
</gene>
<evidence type="ECO:0000313" key="2">
    <source>
        <dbReference type="Proteomes" id="UP000249873"/>
    </source>
</evidence>
<protein>
    <submittedName>
        <fullName evidence="1">Uncharacterized protein</fullName>
    </submittedName>
</protein>
<reference evidence="1 2" key="1">
    <citation type="submission" date="2018-05" db="EMBL/GenBank/DDBJ databases">
        <title>Complete genome sequence of Arcticibacterium luteifluviistationis SM1504T, a cytophagaceae bacterium isolated from Arctic surface seawater.</title>
        <authorList>
            <person name="Li Y."/>
            <person name="Qin Q.-L."/>
        </authorList>
    </citation>
    <scope>NUCLEOTIDE SEQUENCE [LARGE SCALE GENOMIC DNA]</scope>
    <source>
        <strain evidence="1 2">SM1504</strain>
    </source>
</reference>
<organism evidence="1 2">
    <name type="scientific">Arcticibacterium luteifluviistationis</name>
    <dbReference type="NCBI Taxonomy" id="1784714"/>
    <lineage>
        <taxon>Bacteria</taxon>
        <taxon>Pseudomonadati</taxon>
        <taxon>Bacteroidota</taxon>
        <taxon>Cytophagia</taxon>
        <taxon>Cytophagales</taxon>
        <taxon>Leadbetterellaceae</taxon>
        <taxon>Arcticibacterium</taxon>
    </lineage>
</organism>
<dbReference type="RefSeq" id="WP_111370286.1">
    <property type="nucleotide sequence ID" value="NZ_CP029480.1"/>
</dbReference>